<gene>
    <name evidence="4" type="ORF">TST_1767</name>
</gene>
<dbReference type="PANTHER" id="PTHR43546">
    <property type="entry name" value="UPF0173 METAL-DEPENDENT HYDROLASE MJ1163-RELATED"/>
    <property type="match status" value="1"/>
</dbReference>
<accession>A0A0S3QW50</accession>
<evidence type="ECO:0000256" key="1">
    <source>
        <dbReference type="ARBA" id="ARBA00022801"/>
    </source>
</evidence>
<dbReference type="InterPro" id="IPR036866">
    <property type="entry name" value="RibonucZ/Hydroxyglut_hydro"/>
</dbReference>
<reference evidence="5" key="1">
    <citation type="journal article" date="2018" name="Science">
        <title>A primordial and reversible TCA cycle in a facultatively chemolithoautotrophic thermophile.</title>
        <authorList>
            <person name="Nunoura T."/>
            <person name="Chikaraishi Y."/>
            <person name="Izaki R."/>
            <person name="Suwa T."/>
            <person name="Sato T."/>
            <person name="Harada T."/>
            <person name="Mori K."/>
            <person name="Kato Y."/>
            <person name="Miyazaki M."/>
            <person name="Shimamura S."/>
            <person name="Yanagawa K."/>
            <person name="Shuto A."/>
            <person name="Ohkouchi N."/>
            <person name="Fujita N."/>
            <person name="Takaki Y."/>
            <person name="Atomi H."/>
            <person name="Takai K."/>
        </authorList>
    </citation>
    <scope>NUCLEOTIDE SEQUENCE [LARGE SCALE GENOMIC DNA]</scope>
    <source>
        <strain evidence="5">DSM 17441 / JCM 13301 / NBRC 103674 / ABI70S6</strain>
    </source>
</reference>
<dbReference type="RefSeq" id="WP_068550712.1">
    <property type="nucleotide sequence ID" value="NZ_AP013035.1"/>
</dbReference>
<dbReference type="HAMAP" id="MF_00457">
    <property type="entry name" value="UPF0173"/>
    <property type="match status" value="1"/>
</dbReference>
<evidence type="ECO:0000313" key="5">
    <source>
        <dbReference type="Proteomes" id="UP000063234"/>
    </source>
</evidence>
<dbReference type="EMBL" id="AP013035">
    <property type="protein sequence ID" value="BAT72551.1"/>
    <property type="molecule type" value="Genomic_DNA"/>
</dbReference>
<dbReference type="Proteomes" id="UP000063234">
    <property type="component" value="Chromosome"/>
</dbReference>
<proteinExistence type="inferred from homology"/>
<dbReference type="SUPFAM" id="SSF56281">
    <property type="entry name" value="Metallo-hydrolase/oxidoreductase"/>
    <property type="match status" value="1"/>
</dbReference>
<organism evidence="4 5">
    <name type="scientific">Thermosulfidibacter takaii (strain DSM 17441 / JCM 13301 / NBRC 103674 / ABI70S6)</name>
    <dbReference type="NCBI Taxonomy" id="1298851"/>
    <lineage>
        <taxon>Bacteria</taxon>
        <taxon>Pseudomonadati</taxon>
        <taxon>Thermosulfidibacterota</taxon>
        <taxon>Thermosulfidibacteria</taxon>
        <taxon>Thermosulfidibacterales</taxon>
        <taxon>Thermosulfidibacteraceae</taxon>
    </lineage>
</organism>
<dbReference type="Gene3D" id="3.60.15.10">
    <property type="entry name" value="Ribonuclease Z/Hydroxyacylglutathione hydrolase-like"/>
    <property type="match status" value="1"/>
</dbReference>
<dbReference type="KEGG" id="ttk:TST_1767"/>
<dbReference type="AlphaFoldDB" id="A0A0S3QW50"/>
<sequence length="229" mass="24778">MKLTFLGHACWLIESNQGKVIIDPFLTGNPQAAAKPEEITVDAILVTHGHGDHLGDAIDIARRCNAVIVAPFELANFCASKGANIHPMHIGGSKEFPFGWVKLVPAAHGSAFVGDDNNAVYTGNPCGYLYKADGKLIYHAGDTGLIADMELLGRLYQIDVALLPIGDNFTMGPEDALEAVKMIKPKVVIPMHYNTWDLIAQDPNKFCEMVKKETSSDCVVVAPGESYEL</sequence>
<dbReference type="SMART" id="SM00849">
    <property type="entry name" value="Lactamase_B"/>
    <property type="match status" value="1"/>
</dbReference>
<protein>
    <recommendedName>
        <fullName evidence="2">UPF0173 metal-dependent hydrolase TST_1767</fullName>
    </recommendedName>
</protein>
<dbReference type="Pfam" id="PF13483">
    <property type="entry name" value="Lactamase_B_3"/>
    <property type="match status" value="1"/>
</dbReference>
<dbReference type="InterPro" id="IPR001279">
    <property type="entry name" value="Metallo-B-lactamas"/>
</dbReference>
<evidence type="ECO:0000256" key="2">
    <source>
        <dbReference type="HAMAP-Rule" id="MF_00457"/>
    </source>
</evidence>
<evidence type="ECO:0000259" key="3">
    <source>
        <dbReference type="SMART" id="SM00849"/>
    </source>
</evidence>
<evidence type="ECO:0000313" key="4">
    <source>
        <dbReference type="EMBL" id="BAT72551.1"/>
    </source>
</evidence>
<name>A0A0S3QW50_THET7</name>
<dbReference type="OrthoDB" id="9789133at2"/>
<dbReference type="NCBIfam" id="NF001911">
    <property type="entry name" value="PRK00685.1"/>
    <property type="match status" value="1"/>
</dbReference>
<dbReference type="PATRIC" id="fig|1298851.3.peg.1846"/>
<feature type="domain" description="Metallo-beta-lactamase" evidence="3">
    <location>
        <begin position="7"/>
        <end position="192"/>
    </location>
</feature>
<dbReference type="InterPro" id="IPR050114">
    <property type="entry name" value="UPF0173_UPF0282_UlaG_hydrolase"/>
</dbReference>
<comment type="similarity">
    <text evidence="2">Belongs to the UPF0173 family.</text>
</comment>
<dbReference type="STRING" id="1298851.TST_1767"/>
<keyword evidence="1 2" id="KW-0378">Hydrolase</keyword>
<dbReference type="PANTHER" id="PTHR43546:SF3">
    <property type="entry name" value="UPF0173 METAL-DEPENDENT HYDROLASE MJ1163"/>
    <property type="match status" value="1"/>
</dbReference>
<dbReference type="InterPro" id="IPR022877">
    <property type="entry name" value="UPF0173"/>
</dbReference>
<dbReference type="GO" id="GO:0016787">
    <property type="term" value="F:hydrolase activity"/>
    <property type="evidence" value="ECO:0007669"/>
    <property type="project" value="UniProtKB-UniRule"/>
</dbReference>
<keyword evidence="5" id="KW-1185">Reference proteome</keyword>